<protein>
    <submittedName>
        <fullName evidence="1">Uncharacterized protein</fullName>
    </submittedName>
</protein>
<organism evidence="1">
    <name type="scientific">Oikopleura dioica</name>
    <name type="common">Tunicate</name>
    <dbReference type="NCBI Taxonomy" id="34765"/>
    <lineage>
        <taxon>Eukaryota</taxon>
        <taxon>Metazoa</taxon>
        <taxon>Chordata</taxon>
        <taxon>Tunicata</taxon>
        <taxon>Appendicularia</taxon>
        <taxon>Copelata</taxon>
        <taxon>Oikopleuridae</taxon>
        <taxon>Oikopleura</taxon>
    </lineage>
</organism>
<accession>E4XQQ8</accession>
<dbReference type="InParanoid" id="E4XQQ8"/>
<dbReference type="Proteomes" id="UP000001307">
    <property type="component" value="Unassembled WGS sequence"/>
</dbReference>
<dbReference type="AlphaFoldDB" id="E4XQQ8"/>
<sequence length="71" mass="8749">MQKRASAESRFGWTERLHKMIREEWARRSRTIQSREIRSRSFSSLRLHFQILILSICRRIQTDFLQTWIRG</sequence>
<name>E4XQQ8_OIKDI</name>
<evidence type="ECO:0000313" key="1">
    <source>
        <dbReference type="EMBL" id="CBY12144.1"/>
    </source>
</evidence>
<gene>
    <name evidence="1" type="ORF">GSOID_T00018015001</name>
</gene>
<proteinExistence type="predicted"/>
<dbReference type="EMBL" id="FN653108">
    <property type="protein sequence ID" value="CBY12144.1"/>
    <property type="molecule type" value="Genomic_DNA"/>
</dbReference>
<evidence type="ECO:0000313" key="2">
    <source>
        <dbReference type="Proteomes" id="UP000001307"/>
    </source>
</evidence>
<keyword evidence="2" id="KW-1185">Reference proteome</keyword>
<reference evidence="1" key="1">
    <citation type="journal article" date="2010" name="Science">
        <title>Plasticity of animal genome architecture unmasked by rapid evolution of a pelagic tunicate.</title>
        <authorList>
            <person name="Denoeud F."/>
            <person name="Henriet S."/>
            <person name="Mungpakdee S."/>
            <person name="Aury J.M."/>
            <person name="Da Silva C."/>
            <person name="Brinkmann H."/>
            <person name="Mikhaleva J."/>
            <person name="Olsen L.C."/>
            <person name="Jubin C."/>
            <person name="Canestro C."/>
            <person name="Bouquet J.M."/>
            <person name="Danks G."/>
            <person name="Poulain J."/>
            <person name="Campsteijn C."/>
            <person name="Adamski M."/>
            <person name="Cross I."/>
            <person name="Yadetie F."/>
            <person name="Muffato M."/>
            <person name="Louis A."/>
            <person name="Butcher S."/>
            <person name="Tsagkogeorga G."/>
            <person name="Konrad A."/>
            <person name="Singh S."/>
            <person name="Jensen M.F."/>
            <person name="Cong E.H."/>
            <person name="Eikeseth-Otteraa H."/>
            <person name="Noel B."/>
            <person name="Anthouard V."/>
            <person name="Porcel B.M."/>
            <person name="Kachouri-Lafond R."/>
            <person name="Nishino A."/>
            <person name="Ugolini M."/>
            <person name="Chourrout P."/>
            <person name="Nishida H."/>
            <person name="Aasland R."/>
            <person name="Huzurbazar S."/>
            <person name="Westhof E."/>
            <person name="Delsuc F."/>
            <person name="Lehrach H."/>
            <person name="Reinhardt R."/>
            <person name="Weissenbach J."/>
            <person name="Roy S.W."/>
            <person name="Artiguenave F."/>
            <person name="Postlethwait J.H."/>
            <person name="Manak J.R."/>
            <person name="Thompson E.M."/>
            <person name="Jaillon O."/>
            <person name="Du Pasquier L."/>
            <person name="Boudinot P."/>
            <person name="Liberles D.A."/>
            <person name="Volff J.N."/>
            <person name="Philippe H."/>
            <person name="Lenhard B."/>
            <person name="Roest Crollius H."/>
            <person name="Wincker P."/>
            <person name="Chourrout D."/>
        </authorList>
    </citation>
    <scope>NUCLEOTIDE SEQUENCE [LARGE SCALE GENOMIC DNA]</scope>
</reference>